<dbReference type="VEuPathDB" id="HostDB:ENSMMUG00000065143"/>
<dbReference type="Ensembl" id="ENSMMUT00000105216.1">
    <property type="protein sequence ID" value="ENSMMUP00000065889.1"/>
    <property type="gene ID" value="ENSMMUG00000065143.1"/>
</dbReference>
<evidence type="ECO:0000313" key="2">
    <source>
        <dbReference type="Ensembl" id="ENSMMUP00000065889.1"/>
    </source>
</evidence>
<organism evidence="2 3">
    <name type="scientific">Macaca mulatta</name>
    <name type="common">Rhesus macaque</name>
    <dbReference type="NCBI Taxonomy" id="9544"/>
    <lineage>
        <taxon>Eukaryota</taxon>
        <taxon>Metazoa</taxon>
        <taxon>Chordata</taxon>
        <taxon>Craniata</taxon>
        <taxon>Vertebrata</taxon>
        <taxon>Euteleostomi</taxon>
        <taxon>Mammalia</taxon>
        <taxon>Eutheria</taxon>
        <taxon>Euarchontoglires</taxon>
        <taxon>Primates</taxon>
        <taxon>Haplorrhini</taxon>
        <taxon>Catarrhini</taxon>
        <taxon>Cercopithecidae</taxon>
        <taxon>Cercopithecinae</taxon>
        <taxon>Macaca</taxon>
    </lineage>
</organism>
<accession>A0A5F7ZL39</accession>
<keyword evidence="3" id="KW-1185">Reference proteome</keyword>
<protein>
    <submittedName>
        <fullName evidence="2">Uncharacterized protein</fullName>
    </submittedName>
</protein>
<reference evidence="2" key="3">
    <citation type="submission" date="2025-08" db="UniProtKB">
        <authorList>
            <consortium name="Ensembl"/>
        </authorList>
    </citation>
    <scope>IDENTIFICATION</scope>
    <source>
        <strain evidence="2">17573</strain>
    </source>
</reference>
<name>A0A5F7ZL39_MACMU</name>
<dbReference type="GeneTree" id="ENSGT01030000240110"/>
<sequence>MIQKPWNCLERGYKLQCKMQGPAWAEETCAVLTQGLMDLGLCRVCFVKQVPEGSMLGKSHRHSLISSTQGHKHCGRPQGPLPRKARDGVSPCWPSWS</sequence>
<reference evidence="3" key="1">
    <citation type="journal article" date="2007" name="Science">
        <title>Evolutionary and biomedical insights from the rhesus macaque genome.</title>
        <authorList>
            <person name="Gibbs R.A."/>
            <person name="Rogers J."/>
            <person name="Katze M.G."/>
            <person name="Bumgarner R."/>
            <person name="Weinstock G.M."/>
            <person name="Mardis E.R."/>
            <person name="Remington K.A."/>
            <person name="Strausberg R.L."/>
            <person name="Venter J.C."/>
            <person name="Wilson R.K."/>
            <person name="Batzer M.A."/>
            <person name="Bustamante C.D."/>
            <person name="Eichler E.E."/>
            <person name="Hahn M.W."/>
            <person name="Hardison R.C."/>
            <person name="Makova K.D."/>
            <person name="Miller W."/>
            <person name="Milosavljevic A."/>
            <person name="Palermo R.E."/>
            <person name="Siepel A."/>
            <person name="Sikela J.M."/>
            <person name="Attaway T."/>
            <person name="Bell S."/>
            <person name="Bernard K.E."/>
            <person name="Buhay C.J."/>
            <person name="Chandrabose M.N."/>
            <person name="Dao M."/>
            <person name="Davis C."/>
            <person name="Delehaunty K.D."/>
            <person name="Ding Y."/>
            <person name="Dinh H.H."/>
            <person name="Dugan-Rocha S."/>
            <person name="Fulton L.A."/>
            <person name="Gabisi R.A."/>
            <person name="Garner T.T."/>
            <person name="Godfrey J."/>
            <person name="Hawes A.C."/>
            <person name="Hernandez J."/>
            <person name="Hines S."/>
            <person name="Holder M."/>
            <person name="Hume J."/>
            <person name="Jhangiani S.N."/>
            <person name="Joshi V."/>
            <person name="Khan Z.M."/>
            <person name="Kirkness E.F."/>
            <person name="Cree A."/>
            <person name="Fowler R.G."/>
            <person name="Lee S."/>
            <person name="Lewis L.R."/>
            <person name="Li Z."/>
            <person name="Liu Y.-S."/>
            <person name="Moore S.M."/>
            <person name="Muzny D."/>
            <person name="Nazareth L.V."/>
            <person name="Ngo D.N."/>
            <person name="Okwuonu G.O."/>
            <person name="Pai G."/>
            <person name="Parker D."/>
            <person name="Paul H.A."/>
            <person name="Pfannkoch C."/>
            <person name="Pohl C.S."/>
            <person name="Rogers Y.-H.C."/>
            <person name="Ruiz S.J."/>
            <person name="Sabo A."/>
            <person name="Santibanez J."/>
            <person name="Schneider B.W."/>
            <person name="Smith S.M."/>
            <person name="Sodergren E."/>
            <person name="Svatek A.F."/>
            <person name="Utterback T.R."/>
            <person name="Vattathil S."/>
            <person name="Warren W."/>
            <person name="White C.S."/>
            <person name="Chinwalla A.T."/>
            <person name="Feng Y."/>
            <person name="Halpern A.L."/>
            <person name="Hillier L.W."/>
            <person name="Huang X."/>
            <person name="Minx P."/>
            <person name="Nelson J.O."/>
            <person name="Pepin K.H."/>
            <person name="Qin X."/>
            <person name="Sutton G.G."/>
            <person name="Venter E."/>
            <person name="Walenz B.P."/>
            <person name="Wallis J.W."/>
            <person name="Worley K.C."/>
            <person name="Yang S.-P."/>
            <person name="Jones S.M."/>
            <person name="Marra M.A."/>
            <person name="Rocchi M."/>
            <person name="Schein J.E."/>
            <person name="Baertsch R."/>
            <person name="Clarke L."/>
            <person name="Csuros M."/>
            <person name="Glasscock J."/>
            <person name="Harris R.A."/>
            <person name="Havlak P."/>
            <person name="Jackson A.R."/>
            <person name="Jiang H."/>
            <person name="Liu Y."/>
            <person name="Messina D.N."/>
            <person name="Shen Y."/>
            <person name="Song H.X.-Z."/>
            <person name="Wylie T."/>
            <person name="Zhang L."/>
            <person name="Birney E."/>
            <person name="Han K."/>
            <person name="Konkel M.K."/>
            <person name="Lee J."/>
            <person name="Smit A.F.A."/>
            <person name="Ullmer B."/>
            <person name="Wang H."/>
            <person name="Xing J."/>
            <person name="Burhans R."/>
            <person name="Cheng Z."/>
            <person name="Karro J.E."/>
            <person name="Ma J."/>
            <person name="Raney B."/>
            <person name="She X."/>
            <person name="Cox M.J."/>
            <person name="Demuth J.P."/>
            <person name="Dumas L.J."/>
            <person name="Han S.-G."/>
            <person name="Hopkins J."/>
            <person name="Karimpour-Fard A."/>
            <person name="Kim Y.H."/>
            <person name="Pollack J.R."/>
            <person name="Vinar T."/>
            <person name="Addo-Quaye C."/>
            <person name="Degenhardt J."/>
            <person name="Denby A."/>
            <person name="Hubisz M.J."/>
            <person name="Indap A."/>
            <person name="Kosiol C."/>
            <person name="Lahn B.T."/>
            <person name="Lawson H.A."/>
            <person name="Marklein A."/>
            <person name="Nielsen R."/>
            <person name="Vallender E.J."/>
            <person name="Clark A.G."/>
            <person name="Ferguson B."/>
            <person name="Hernandez R.D."/>
            <person name="Hirani K."/>
            <person name="Kehrer-Sawatzki H."/>
            <person name="Kolb J."/>
            <person name="Patil S."/>
            <person name="Pu L.-L."/>
            <person name="Ren Y."/>
            <person name="Smith D.G."/>
            <person name="Wheeler D.A."/>
            <person name="Schenck I."/>
            <person name="Ball E.V."/>
            <person name="Chen R."/>
            <person name="Cooper D.N."/>
            <person name="Giardine B."/>
            <person name="Hsu F."/>
            <person name="Kent W.J."/>
            <person name="Lesk A."/>
            <person name="Nelson D.L."/>
            <person name="O'brien W.E."/>
            <person name="Pruefer K."/>
            <person name="Stenson P.D."/>
            <person name="Wallace J.C."/>
            <person name="Ke H."/>
            <person name="Liu X.-M."/>
            <person name="Wang P."/>
            <person name="Xiang A.P."/>
            <person name="Yang F."/>
            <person name="Barber G.P."/>
            <person name="Haussler D."/>
            <person name="Karolchik D."/>
            <person name="Kern A.D."/>
            <person name="Kuhn R.M."/>
            <person name="Smith K.E."/>
            <person name="Zwieg A.S."/>
        </authorList>
    </citation>
    <scope>NUCLEOTIDE SEQUENCE [LARGE SCALE GENOMIC DNA]</scope>
    <source>
        <strain evidence="3">17573</strain>
    </source>
</reference>
<evidence type="ECO:0000256" key="1">
    <source>
        <dbReference type="SAM" id="MobiDB-lite"/>
    </source>
</evidence>
<reference evidence="2" key="4">
    <citation type="submission" date="2025-09" db="UniProtKB">
        <authorList>
            <consortium name="Ensembl"/>
        </authorList>
    </citation>
    <scope>IDENTIFICATION</scope>
    <source>
        <strain evidence="2">17573</strain>
    </source>
</reference>
<reference evidence="2" key="2">
    <citation type="submission" date="2019-01" db="EMBL/GenBank/DDBJ databases">
        <authorList>
            <person name="Graves T."/>
            <person name="Eichler E.E."/>
            <person name="Wilson R.K."/>
        </authorList>
    </citation>
    <scope>NUCLEOTIDE SEQUENCE [LARGE SCALE GENOMIC DNA]</scope>
    <source>
        <strain evidence="2">17573</strain>
    </source>
</reference>
<dbReference type="Bgee" id="ENSMMUG00000065143">
    <property type="expression patterns" value="Expressed in fibroblast and 19 other cell types or tissues"/>
</dbReference>
<feature type="region of interest" description="Disordered" evidence="1">
    <location>
        <begin position="58"/>
        <end position="97"/>
    </location>
</feature>
<dbReference type="Proteomes" id="UP000006718">
    <property type="component" value="Chromosome 19"/>
</dbReference>
<evidence type="ECO:0000313" key="3">
    <source>
        <dbReference type="Proteomes" id="UP000006718"/>
    </source>
</evidence>
<proteinExistence type="predicted"/>
<dbReference type="AlphaFoldDB" id="A0A5F7ZL39"/>
<dbReference type="InParanoid" id="A0A5F7ZL39"/>